<dbReference type="Pfam" id="PF05050">
    <property type="entry name" value="Methyltransf_21"/>
    <property type="match status" value="1"/>
</dbReference>
<accession>A0A1Q9CI93</accession>
<dbReference type="AlphaFoldDB" id="A0A1Q9CI93"/>
<dbReference type="InterPro" id="IPR006342">
    <property type="entry name" value="FkbM_mtfrase"/>
</dbReference>
<evidence type="ECO:0000259" key="1">
    <source>
        <dbReference type="Pfam" id="PF05050"/>
    </source>
</evidence>
<gene>
    <name evidence="2" type="ORF">AK812_SmicGene36688</name>
</gene>
<evidence type="ECO:0000313" key="2">
    <source>
        <dbReference type="EMBL" id="OLP82652.1"/>
    </source>
</evidence>
<comment type="caution">
    <text evidence="2">The sequence shown here is derived from an EMBL/GenBank/DDBJ whole genome shotgun (WGS) entry which is preliminary data.</text>
</comment>
<dbReference type="Gene3D" id="3.40.50.150">
    <property type="entry name" value="Vaccinia Virus protein VP39"/>
    <property type="match status" value="1"/>
</dbReference>
<keyword evidence="3" id="KW-1185">Reference proteome</keyword>
<evidence type="ECO:0000313" key="3">
    <source>
        <dbReference type="Proteomes" id="UP000186817"/>
    </source>
</evidence>
<dbReference type="OrthoDB" id="10006218at2759"/>
<sequence>MKRLFQLLFLLLLLAWYKLYSDFRLEPEPKALRATSYGHPPWLRECRKIYLDIGSNIGVQVRKFFEPERYPGAEVLPLFDRSFGPAARRKEPSAQTGLCALGMEPHPALQGRLQEIAQAYQSRGWHVHFYPFAAHTRVGALLFQQQDGVGRGTASRIAGYGPRSWWPFAWEDPSQQVTVQTIDLADFISSLRPASVVLMKLDIEGAEFDVVPRLAERGLLCKSQIPEAFIEVHESSKFSSIAAGERFIEQQLDLARNSEGPCEKTVLNVLDDESFAKDVDHDFAGRTKPAVRLSPEDGHSYMFGYFDKWAVDESNQWVLACRIPYADQEPSESAEMVVGFVPMDGTQHFTELGKTTAWNLQQGAMAEWLGPQTVIFNIRNSNLGDGQSLFQAQVVDAKSGETWLYPRPVYALNRPRNRFLSLSFQRLHWLYRGYGYTVPDEVAIEKLPLEDGLWEVDLHSKKEELLVSVRGLYDFLQLTGRTDPITGEAFAEHADNAISGYWYLNHAHVSSEGTKVAFLFRSAMTLFSDSFDFTSLMLMDLSSRELWRVPKVHGSHHFFGSFLVSCDALGTFEVDFKAPVRGLPWQRGTDGHCNLSPDNNWILTDTYPDAYQLKKVLVEERRGDSVYLLGFYREGGQGPSSTRCDLHPHWDRFGCNVLFDSTHSPDSKRAVYRLDLEAFAFPGCKSKSKKGMVQRIWRPVWQGERGVQRFAEVRFDELKAISTTQESLRLSLDKAQDTYREMTPDVGNLEQGVYLQFLPGLTIPDADVALQRLLPCKTYSHDALLNQALLRQCSELRMDDDALSGHLQALELLRDSFRQRSSSLRILQSTRLAALVESYCGSLSLSSFRLLEGILAHEHGSNVIGHFRGLVQVGSIGAGTDIQTSLTCSCNGASRKTAVSHGHTLRPAELSPNVWLSFYGMSLIVIAIYLLCKDQLRKSLLTVDLVRAVCKCFATLAGSDSLRLSWKSSHGTSLIAMSDADARWIREKRGSSGCPTVFTQNGHAGVPATGSVQDRLPVLVWYQTDRPRFDVYDPFQDVPASAHSDAAVLEGLQSQCQLLLDSLACDTSIFQVSFSDIVSKL</sequence>
<reference evidence="2 3" key="1">
    <citation type="submission" date="2016-02" db="EMBL/GenBank/DDBJ databases">
        <title>Genome analysis of coral dinoflagellate symbionts highlights evolutionary adaptations to a symbiotic lifestyle.</title>
        <authorList>
            <person name="Aranda M."/>
            <person name="Li Y."/>
            <person name="Liew Y.J."/>
            <person name="Baumgarten S."/>
            <person name="Simakov O."/>
            <person name="Wilson M."/>
            <person name="Piel J."/>
            <person name="Ashoor H."/>
            <person name="Bougouffa S."/>
            <person name="Bajic V.B."/>
            <person name="Ryu T."/>
            <person name="Ravasi T."/>
            <person name="Bayer T."/>
            <person name="Micklem G."/>
            <person name="Kim H."/>
            <person name="Bhak J."/>
            <person name="Lajeunesse T.C."/>
            <person name="Voolstra C.R."/>
        </authorList>
    </citation>
    <scope>NUCLEOTIDE SEQUENCE [LARGE SCALE GENOMIC DNA]</scope>
    <source>
        <strain evidence="2 3">CCMP2467</strain>
    </source>
</reference>
<organism evidence="2 3">
    <name type="scientific">Symbiodinium microadriaticum</name>
    <name type="common">Dinoflagellate</name>
    <name type="synonym">Zooxanthella microadriatica</name>
    <dbReference type="NCBI Taxonomy" id="2951"/>
    <lineage>
        <taxon>Eukaryota</taxon>
        <taxon>Sar</taxon>
        <taxon>Alveolata</taxon>
        <taxon>Dinophyceae</taxon>
        <taxon>Suessiales</taxon>
        <taxon>Symbiodiniaceae</taxon>
        <taxon>Symbiodinium</taxon>
    </lineage>
</organism>
<feature type="domain" description="Methyltransferase FkbM" evidence="1">
    <location>
        <begin position="101"/>
        <end position="236"/>
    </location>
</feature>
<dbReference type="SUPFAM" id="SSF53335">
    <property type="entry name" value="S-adenosyl-L-methionine-dependent methyltransferases"/>
    <property type="match status" value="1"/>
</dbReference>
<dbReference type="EMBL" id="LSRX01001176">
    <property type="protein sequence ID" value="OLP82652.1"/>
    <property type="molecule type" value="Genomic_DNA"/>
</dbReference>
<protein>
    <recommendedName>
        <fullName evidence="1">Methyltransferase FkbM domain-containing protein</fullName>
    </recommendedName>
</protein>
<dbReference type="Proteomes" id="UP000186817">
    <property type="component" value="Unassembled WGS sequence"/>
</dbReference>
<name>A0A1Q9CI93_SYMMI</name>
<dbReference type="InterPro" id="IPR029063">
    <property type="entry name" value="SAM-dependent_MTases_sf"/>
</dbReference>
<proteinExistence type="predicted"/>